<evidence type="ECO:0000313" key="3">
    <source>
        <dbReference type="Proteomes" id="UP000006455"/>
    </source>
</evidence>
<name>J5EC19_9MYCO</name>
<feature type="region of interest" description="Disordered" evidence="1">
    <location>
        <begin position="160"/>
        <end position="231"/>
    </location>
</feature>
<comment type="caution">
    <text evidence="2">The sequence shown here is derived from an EMBL/GenBank/DDBJ whole genome shotgun (WGS) entry which is preliminary data.</text>
</comment>
<dbReference type="eggNOG" id="ENOG502ZB9M">
    <property type="taxonomic scope" value="Bacteria"/>
</dbReference>
<evidence type="ECO:0000313" key="2">
    <source>
        <dbReference type="EMBL" id="EJO88059.1"/>
    </source>
</evidence>
<sequence length="387" mass="41074">MTDAASYWSKTADQWEDTFLTMRNQSHSIAWKGAGGDALRQRTAADLSTVSSKADQLRQAAGIARSGASDISAAQRSVLNAVADAENAGFDVGEDLSVSYTDHGGTASQQAARQAQAEQMASQIWSRAKQLDGTEVKVADQLTTATTGLGNATFAHNGKNSGIQLVDNTHGDDNSNGGIPQLPRHDPPAGRWDGPPPPGWHPGTGYWTVDPDHPSDSPNGLPDPSLYQSDPPCVRPDLLTGPSTGVTSIGGGSDNPQKAKAWGLDLQGTSKVRISGTEFNGITKAVQINGRWYQAQWQEYQYQLNTIPVWQGVGGPFGDLTLPDMSQAHTWKPVTLGQLMQTSTVYPEATIHLPDLNGGSIDIQNGWWAGGLPSTGIPSPPVMTRGN</sequence>
<gene>
    <name evidence="2" type="ORF">MCOL_V214054</name>
</gene>
<dbReference type="STRING" id="1041522.GCA_002105755_05298"/>
<evidence type="ECO:0000256" key="1">
    <source>
        <dbReference type="SAM" id="MobiDB-lite"/>
    </source>
</evidence>
<dbReference type="Proteomes" id="UP000006455">
    <property type="component" value="Unassembled WGS sequence"/>
</dbReference>
<dbReference type="EMBL" id="AFVW02000004">
    <property type="protein sequence ID" value="EJO88059.1"/>
    <property type="molecule type" value="Genomic_DNA"/>
</dbReference>
<accession>J5EC19</accession>
<organism evidence="2 3">
    <name type="scientific">Mycobacterium colombiense CECT 3035</name>
    <dbReference type="NCBI Taxonomy" id="1041522"/>
    <lineage>
        <taxon>Bacteria</taxon>
        <taxon>Bacillati</taxon>
        <taxon>Actinomycetota</taxon>
        <taxon>Actinomycetes</taxon>
        <taxon>Mycobacteriales</taxon>
        <taxon>Mycobacteriaceae</taxon>
        <taxon>Mycobacterium</taxon>
        <taxon>Mycobacterium avium complex (MAC)</taxon>
    </lineage>
</organism>
<proteinExistence type="predicted"/>
<dbReference type="AlphaFoldDB" id="J5EC19"/>
<reference evidence="2 3" key="1">
    <citation type="journal article" date="2011" name="J. Bacteriol.">
        <title>Genome sequence of the Mycobacterium colombiense type strain, CECT 3035.</title>
        <authorList>
            <person name="Gonzalez-Perez M."/>
            <person name="Murcia M.I."/>
            <person name="Landsman D."/>
            <person name="Jordan I.K."/>
            <person name="Marino-Ramirez L."/>
        </authorList>
    </citation>
    <scope>NUCLEOTIDE SEQUENCE [LARGE SCALE GENOMIC DNA]</scope>
    <source>
        <strain evidence="2 3">CECT 3035</strain>
    </source>
</reference>
<protein>
    <submittedName>
        <fullName evidence="2">Uncharacterized protein</fullName>
    </submittedName>
</protein>